<dbReference type="VEuPathDB" id="VectorBase:MDOMA2_010047"/>
<evidence type="ECO:0000256" key="9">
    <source>
        <dbReference type="ARBA" id="ARBA00023224"/>
    </source>
</evidence>
<keyword evidence="7" id="KW-0472">Membrane</keyword>
<evidence type="ECO:0000256" key="3">
    <source>
        <dbReference type="ARBA" id="ARBA00022606"/>
    </source>
</evidence>
<evidence type="ECO:0000256" key="1">
    <source>
        <dbReference type="ARBA" id="ARBA00004651"/>
    </source>
</evidence>
<reference evidence="10" key="1">
    <citation type="submission" date="2020-05" db="UniProtKB">
        <authorList>
            <consortium name="EnsemblMetazoa"/>
        </authorList>
    </citation>
    <scope>IDENTIFICATION</scope>
    <source>
        <strain evidence="10">Aabys</strain>
    </source>
</reference>
<dbReference type="InterPro" id="IPR004117">
    <property type="entry name" value="7tm6_olfct_rcpt"/>
</dbReference>
<evidence type="ECO:0000256" key="7">
    <source>
        <dbReference type="ARBA" id="ARBA00023136"/>
    </source>
</evidence>
<evidence type="ECO:0000256" key="8">
    <source>
        <dbReference type="ARBA" id="ARBA00023170"/>
    </source>
</evidence>
<proteinExistence type="predicted"/>
<dbReference type="EnsemblMetazoa" id="MDOA013188-RA">
    <property type="protein sequence ID" value="MDOA013188-PA"/>
    <property type="gene ID" value="MDOA013188"/>
</dbReference>
<keyword evidence="9" id="KW-0807">Transducer</keyword>
<evidence type="ECO:0000256" key="2">
    <source>
        <dbReference type="ARBA" id="ARBA00022475"/>
    </source>
</evidence>
<protein>
    <recommendedName>
        <fullName evidence="11">Odorant receptor</fullName>
    </recommendedName>
</protein>
<evidence type="ECO:0008006" key="11">
    <source>
        <dbReference type="Google" id="ProtNLM"/>
    </source>
</evidence>
<sequence length="281" mass="33027">MVISVVQRNEFIVRIIRLSSKYCGCDVLNPEWQMNLLTWTVITFINMFSILTCYTVYVSIYLEGEWSHSLQALAMVGSGVHGYAKLLNAIRNKAYFRFLVDELHTIYKEYNEKKHSDYRAYLHKTMNRTVVGLKSMGIVYAIVVCSLITVVPFYRFFFNQRVFIMQFLLPGLDPKVERDFIIMNVVHFFSILFGGFGSFAADLCFVLLVFHVPQYKDILSCKFQEINEALELDEMERSGELLRDIFEWHQRYMKFISIVKENYFWVILVEMATIFLCLALS</sequence>
<name>A0A1I8NAC4_MUSDO</name>
<dbReference type="GO" id="GO:0004984">
    <property type="term" value="F:olfactory receptor activity"/>
    <property type="evidence" value="ECO:0007669"/>
    <property type="project" value="InterPro"/>
</dbReference>
<evidence type="ECO:0000256" key="5">
    <source>
        <dbReference type="ARBA" id="ARBA00022725"/>
    </source>
</evidence>
<dbReference type="GO" id="GO:0007165">
    <property type="term" value="P:signal transduction"/>
    <property type="evidence" value="ECO:0007669"/>
    <property type="project" value="UniProtKB-KW"/>
</dbReference>
<dbReference type="GO" id="GO:0005886">
    <property type="term" value="C:plasma membrane"/>
    <property type="evidence" value="ECO:0007669"/>
    <property type="project" value="UniProtKB-SubCell"/>
</dbReference>
<keyword evidence="8" id="KW-0675">Receptor</keyword>
<keyword evidence="3" id="KW-0716">Sensory transduction</keyword>
<organism evidence="10">
    <name type="scientific">Musca domestica</name>
    <name type="common">House fly</name>
    <dbReference type="NCBI Taxonomy" id="7370"/>
    <lineage>
        <taxon>Eukaryota</taxon>
        <taxon>Metazoa</taxon>
        <taxon>Ecdysozoa</taxon>
        <taxon>Arthropoda</taxon>
        <taxon>Hexapoda</taxon>
        <taxon>Insecta</taxon>
        <taxon>Pterygota</taxon>
        <taxon>Neoptera</taxon>
        <taxon>Endopterygota</taxon>
        <taxon>Diptera</taxon>
        <taxon>Brachycera</taxon>
        <taxon>Muscomorpha</taxon>
        <taxon>Muscoidea</taxon>
        <taxon>Muscidae</taxon>
        <taxon>Musca</taxon>
    </lineage>
</organism>
<evidence type="ECO:0000313" key="10">
    <source>
        <dbReference type="EnsemblMetazoa" id="MDOA013188-PA"/>
    </source>
</evidence>
<keyword evidence="6" id="KW-1133">Transmembrane helix</keyword>
<keyword evidence="4" id="KW-0812">Transmembrane</keyword>
<accession>A0A1I8NAC4</accession>
<dbReference type="Pfam" id="PF02949">
    <property type="entry name" value="7tm_6"/>
    <property type="match status" value="1"/>
</dbReference>
<evidence type="ECO:0000256" key="4">
    <source>
        <dbReference type="ARBA" id="ARBA00022692"/>
    </source>
</evidence>
<comment type="subcellular location">
    <subcellularLocation>
        <location evidence="1">Cell membrane</location>
        <topology evidence="1">Multi-pass membrane protein</topology>
    </subcellularLocation>
</comment>
<dbReference type="VEuPathDB" id="VectorBase:MDOA013188"/>
<evidence type="ECO:0000256" key="6">
    <source>
        <dbReference type="ARBA" id="ARBA00022989"/>
    </source>
</evidence>
<keyword evidence="2" id="KW-1003">Cell membrane</keyword>
<dbReference type="AlphaFoldDB" id="A0A1I8NAC4"/>
<keyword evidence="5" id="KW-0552">Olfaction</keyword>
<dbReference type="GO" id="GO:0005549">
    <property type="term" value="F:odorant binding"/>
    <property type="evidence" value="ECO:0007669"/>
    <property type="project" value="InterPro"/>
</dbReference>